<dbReference type="PANTHER" id="PTHR31669:SF251">
    <property type="entry name" value="PROTEIN FAR1-RELATED SEQUENCE"/>
    <property type="match status" value="1"/>
</dbReference>
<organism evidence="2 3">
    <name type="scientific">Hibiscus trionum</name>
    <name type="common">Flower of an hour</name>
    <dbReference type="NCBI Taxonomy" id="183268"/>
    <lineage>
        <taxon>Eukaryota</taxon>
        <taxon>Viridiplantae</taxon>
        <taxon>Streptophyta</taxon>
        <taxon>Embryophyta</taxon>
        <taxon>Tracheophyta</taxon>
        <taxon>Spermatophyta</taxon>
        <taxon>Magnoliopsida</taxon>
        <taxon>eudicotyledons</taxon>
        <taxon>Gunneridae</taxon>
        <taxon>Pentapetalae</taxon>
        <taxon>rosids</taxon>
        <taxon>malvids</taxon>
        <taxon>Malvales</taxon>
        <taxon>Malvaceae</taxon>
        <taxon>Malvoideae</taxon>
        <taxon>Hibiscus</taxon>
    </lineage>
</organism>
<dbReference type="PANTHER" id="PTHR31669">
    <property type="entry name" value="PROTEIN FAR1-RELATED SEQUENCE 10-RELATED"/>
    <property type="match status" value="1"/>
</dbReference>
<dbReference type="OrthoDB" id="2402896at2759"/>
<name>A0A9W7H7K9_HIBTR</name>
<dbReference type="GO" id="GO:0006355">
    <property type="term" value="P:regulation of DNA-templated transcription"/>
    <property type="evidence" value="ECO:0007669"/>
    <property type="project" value="UniProtKB-UniRule"/>
</dbReference>
<dbReference type="AlphaFoldDB" id="A0A9W7H7K9"/>
<keyword evidence="3" id="KW-1185">Reference proteome</keyword>
<dbReference type="EMBL" id="BSYR01000010">
    <property type="protein sequence ID" value="GMI72420.1"/>
    <property type="molecule type" value="Genomic_DNA"/>
</dbReference>
<dbReference type="GO" id="GO:0008270">
    <property type="term" value="F:zinc ion binding"/>
    <property type="evidence" value="ECO:0007669"/>
    <property type="project" value="UniProtKB-UniRule"/>
</dbReference>
<reference evidence="2" key="1">
    <citation type="submission" date="2023-05" db="EMBL/GenBank/DDBJ databases">
        <title>Genome and transcriptome analyses reveal genes involved in the formation of fine ridges on petal epidermal cells in Hibiscus trionum.</title>
        <authorList>
            <person name="Koshimizu S."/>
            <person name="Masuda S."/>
            <person name="Ishii T."/>
            <person name="Shirasu K."/>
            <person name="Hoshino A."/>
            <person name="Arita M."/>
        </authorList>
    </citation>
    <scope>NUCLEOTIDE SEQUENCE</scope>
    <source>
        <strain evidence="2">Hamamatsu line</strain>
    </source>
</reference>
<comment type="similarity">
    <text evidence="1">Belongs to the FHY3/FAR1 family.</text>
</comment>
<sequence length="67" mass="7889">MANAISRVLPGAKHRLCLWHIMRNVLSHMEQDFLDGFMRCAEMCRTPFDFESAWKELVEKHNVQGKK</sequence>
<gene>
    <name evidence="2" type="ORF">HRI_000911300</name>
</gene>
<proteinExistence type="inferred from homology"/>
<evidence type="ECO:0000313" key="3">
    <source>
        <dbReference type="Proteomes" id="UP001165190"/>
    </source>
</evidence>
<protein>
    <recommendedName>
        <fullName evidence="1">Protein FAR1-RELATED SEQUENCE</fullName>
    </recommendedName>
</protein>
<evidence type="ECO:0000313" key="2">
    <source>
        <dbReference type="EMBL" id="GMI72420.1"/>
    </source>
</evidence>
<comment type="subcellular location">
    <subcellularLocation>
        <location evidence="1">Nucleus</location>
    </subcellularLocation>
</comment>
<keyword evidence="1" id="KW-0863">Zinc-finger</keyword>
<accession>A0A9W7H7K9</accession>
<dbReference type="InterPro" id="IPR031052">
    <property type="entry name" value="FHY3/FAR1"/>
</dbReference>
<keyword evidence="1" id="KW-0539">Nucleus</keyword>
<comment type="function">
    <text evidence="1">Putative transcription activator involved in regulating light control of development.</text>
</comment>
<comment type="caution">
    <text evidence="2">The sequence shown here is derived from an EMBL/GenBank/DDBJ whole genome shotgun (WGS) entry which is preliminary data.</text>
</comment>
<keyword evidence="1" id="KW-0862">Zinc</keyword>
<dbReference type="Proteomes" id="UP001165190">
    <property type="component" value="Unassembled WGS sequence"/>
</dbReference>
<dbReference type="GO" id="GO:0005634">
    <property type="term" value="C:nucleus"/>
    <property type="evidence" value="ECO:0007669"/>
    <property type="project" value="UniProtKB-SubCell"/>
</dbReference>
<keyword evidence="1" id="KW-0479">Metal-binding</keyword>
<evidence type="ECO:0000256" key="1">
    <source>
        <dbReference type="RuleBase" id="RU367018"/>
    </source>
</evidence>